<comment type="caution">
    <text evidence="2">The sequence shown here is derived from an EMBL/GenBank/DDBJ whole genome shotgun (WGS) entry which is preliminary data.</text>
</comment>
<reference evidence="2" key="1">
    <citation type="journal article" date="2021" name="Proc. Natl. Acad. Sci. U.S.A.">
        <title>Global biogeography of chemosynthetic symbionts reveals both localized and globally distributed symbiont groups. .</title>
        <authorList>
            <person name="Osvatic J.T."/>
            <person name="Wilkins L.G.E."/>
            <person name="Leibrecht L."/>
            <person name="Leray M."/>
            <person name="Zauner S."/>
            <person name="Polzin J."/>
            <person name="Camacho Y."/>
            <person name="Gros O."/>
            <person name="van Gils J.A."/>
            <person name="Eisen J.A."/>
            <person name="Petersen J.M."/>
            <person name="Yuen B."/>
        </authorList>
    </citation>
    <scope>NUCLEOTIDE SEQUENCE</scope>
    <source>
        <strain evidence="2">MAGclacostrist055</strain>
    </source>
</reference>
<evidence type="ECO:0000256" key="1">
    <source>
        <dbReference type="ARBA" id="ARBA00023186"/>
    </source>
</evidence>
<dbReference type="InterPro" id="IPR036411">
    <property type="entry name" value="TorD-like_sf"/>
</dbReference>
<proteinExistence type="predicted"/>
<dbReference type="Proteomes" id="UP000886674">
    <property type="component" value="Unassembled WGS sequence"/>
</dbReference>
<keyword evidence="1" id="KW-0143">Chaperone</keyword>
<evidence type="ECO:0000313" key="2">
    <source>
        <dbReference type="EMBL" id="MCG7981042.1"/>
    </source>
</evidence>
<accession>A0A9E4TVP3</accession>
<dbReference type="Pfam" id="PF02613">
    <property type="entry name" value="Nitrate_red_del"/>
    <property type="match status" value="1"/>
</dbReference>
<name>A0A9E4TVP3_9GAMM</name>
<dbReference type="InterPro" id="IPR020945">
    <property type="entry name" value="DMSO/NO3_reduct_chaperone"/>
</dbReference>
<dbReference type="Gene3D" id="1.10.3480.10">
    <property type="entry name" value="TorD-like"/>
    <property type="match status" value="1"/>
</dbReference>
<dbReference type="EMBL" id="JAEPCR010000188">
    <property type="protein sequence ID" value="MCG7981042.1"/>
    <property type="molecule type" value="Genomic_DNA"/>
</dbReference>
<protein>
    <submittedName>
        <fullName evidence="2">Molecular chaperone TorD family protein</fullName>
    </submittedName>
</protein>
<dbReference type="AlphaFoldDB" id="A0A9E4TVP3"/>
<organism evidence="2 3">
    <name type="scientific">Candidatus Thiodiazotropha taylori</name>
    <dbReference type="NCBI Taxonomy" id="2792791"/>
    <lineage>
        <taxon>Bacteria</taxon>
        <taxon>Pseudomonadati</taxon>
        <taxon>Pseudomonadota</taxon>
        <taxon>Gammaproteobacteria</taxon>
        <taxon>Chromatiales</taxon>
        <taxon>Sedimenticolaceae</taxon>
        <taxon>Candidatus Thiodiazotropha</taxon>
    </lineage>
</organism>
<dbReference type="InterPro" id="IPR050289">
    <property type="entry name" value="TorD/DmsD_chaperones"/>
</dbReference>
<sequence>MENLQNDVQRRHQAKADACRMLSACYYEPEEAFLEEDIFGQLEQALSTLDSKYAAAAQVMGACFREISYEDLRIDYTRLFLGPFNIRSKPYGSVYLDRGNIVMGDTTMAVLALYREGGFHVAEAFTEMPDHVAVELEFLYLLNARLGDSHTESNERNRLAELERSLLDEHLGQWIVPFTEAMKEGSCTAFYRKLADLTRRFVLGALRQPGMVLLP</sequence>
<dbReference type="SUPFAM" id="SSF89155">
    <property type="entry name" value="TorD-like"/>
    <property type="match status" value="1"/>
</dbReference>
<dbReference type="PANTHER" id="PTHR34227:SF1">
    <property type="entry name" value="DIMETHYL SULFOXIDE REDUCTASE CHAPERONE-RELATED"/>
    <property type="match status" value="1"/>
</dbReference>
<gene>
    <name evidence="2" type="ORF">JAY77_23215</name>
</gene>
<evidence type="ECO:0000313" key="3">
    <source>
        <dbReference type="Proteomes" id="UP000886674"/>
    </source>
</evidence>
<dbReference type="PANTHER" id="PTHR34227">
    <property type="entry name" value="CHAPERONE PROTEIN YCDY"/>
    <property type="match status" value="1"/>
</dbReference>